<evidence type="ECO:0000256" key="2">
    <source>
        <dbReference type="ARBA" id="ARBA00022723"/>
    </source>
</evidence>
<dbReference type="PANTHER" id="PTHR37164">
    <property type="entry name" value="BACTERIOHEMERYTHRIN"/>
    <property type="match status" value="1"/>
</dbReference>
<sequence length="164" mass="18283">MAAMEWTEKLTLGLGVMDQTHQEFVEAYNRMLAAEGDALLVEMDAFLAHTIEHFDQENRWMEKIGFPGCHKAEHDRVIAVCRDVRKRVERGDAALGRQLLQELPIWFDNHVESMDAALAAYIESIGFDTETGEIRNPPSQDCEDGSPACCTPPAAVPAVEQQPA</sequence>
<evidence type="ECO:0000313" key="7">
    <source>
        <dbReference type="Proteomes" id="UP000580043"/>
    </source>
</evidence>
<dbReference type="InterPro" id="IPR050669">
    <property type="entry name" value="Hemerythrin"/>
</dbReference>
<dbReference type="InterPro" id="IPR035938">
    <property type="entry name" value="Hemerythrin-like_sf"/>
</dbReference>
<keyword evidence="7" id="KW-1185">Reference proteome</keyword>
<dbReference type="SUPFAM" id="SSF47188">
    <property type="entry name" value="Hemerythrin-like"/>
    <property type="match status" value="1"/>
</dbReference>
<feature type="compositionally biased region" description="Low complexity" evidence="4">
    <location>
        <begin position="147"/>
        <end position="164"/>
    </location>
</feature>
<dbReference type="Gene3D" id="1.20.120.50">
    <property type="entry name" value="Hemerythrin-like"/>
    <property type="match status" value="1"/>
</dbReference>
<proteinExistence type="inferred from homology"/>
<feature type="domain" description="Hemerythrin-like" evidence="5">
    <location>
        <begin position="15"/>
        <end position="120"/>
    </location>
</feature>
<gene>
    <name evidence="6" type="ORF">HHL15_20085</name>
</gene>
<evidence type="ECO:0000256" key="3">
    <source>
        <dbReference type="ARBA" id="ARBA00023004"/>
    </source>
</evidence>
<dbReference type="InterPro" id="IPR012827">
    <property type="entry name" value="Hemerythrin_metal-bd"/>
</dbReference>
<keyword evidence="2" id="KW-0479">Metal-binding</keyword>
<dbReference type="NCBIfam" id="TIGR02481">
    <property type="entry name" value="hemeryth_dom"/>
    <property type="match status" value="1"/>
</dbReference>
<reference evidence="6 7" key="1">
    <citation type="submission" date="2020-04" db="EMBL/GenBank/DDBJ databases">
        <title>Zoogloea sp. G-4-1-14 isolated from soil.</title>
        <authorList>
            <person name="Dahal R.H."/>
        </authorList>
    </citation>
    <scope>NUCLEOTIDE SEQUENCE [LARGE SCALE GENOMIC DNA]</scope>
    <source>
        <strain evidence="6 7">G-4-1-14</strain>
    </source>
</reference>
<accession>A0A848GA90</accession>
<dbReference type="EMBL" id="JABBGA010000021">
    <property type="protein sequence ID" value="NML28062.1"/>
    <property type="molecule type" value="Genomic_DNA"/>
</dbReference>
<evidence type="ECO:0000259" key="5">
    <source>
        <dbReference type="Pfam" id="PF01814"/>
    </source>
</evidence>
<dbReference type="Pfam" id="PF01814">
    <property type="entry name" value="Hemerythrin"/>
    <property type="match status" value="1"/>
</dbReference>
<dbReference type="Proteomes" id="UP000580043">
    <property type="component" value="Unassembled WGS sequence"/>
</dbReference>
<feature type="region of interest" description="Disordered" evidence="4">
    <location>
        <begin position="137"/>
        <end position="164"/>
    </location>
</feature>
<dbReference type="PANTHER" id="PTHR37164:SF1">
    <property type="entry name" value="BACTERIOHEMERYTHRIN"/>
    <property type="match status" value="1"/>
</dbReference>
<dbReference type="AlphaFoldDB" id="A0A848GA90"/>
<evidence type="ECO:0000256" key="1">
    <source>
        <dbReference type="ARBA" id="ARBA00010587"/>
    </source>
</evidence>
<name>A0A848GA90_9RHOO</name>
<evidence type="ECO:0000313" key="6">
    <source>
        <dbReference type="EMBL" id="NML28062.1"/>
    </source>
</evidence>
<dbReference type="NCBIfam" id="NF002522">
    <property type="entry name" value="PRK01917.1"/>
    <property type="match status" value="1"/>
</dbReference>
<keyword evidence="3" id="KW-0408">Iron</keyword>
<protein>
    <submittedName>
        <fullName evidence="6">Cation-binding hemerythrin HHE</fullName>
    </submittedName>
</protein>
<dbReference type="GO" id="GO:0046872">
    <property type="term" value="F:metal ion binding"/>
    <property type="evidence" value="ECO:0007669"/>
    <property type="project" value="UniProtKB-KW"/>
</dbReference>
<dbReference type="InterPro" id="IPR012312">
    <property type="entry name" value="Hemerythrin-like"/>
</dbReference>
<comment type="similarity">
    <text evidence="1">Belongs to the hemerythrin family.</text>
</comment>
<dbReference type="CDD" id="cd12107">
    <property type="entry name" value="Hemerythrin"/>
    <property type="match status" value="1"/>
</dbReference>
<evidence type="ECO:0000256" key="4">
    <source>
        <dbReference type="SAM" id="MobiDB-lite"/>
    </source>
</evidence>
<organism evidence="6 7">
    <name type="scientific">Zoogloea dura</name>
    <dbReference type="NCBI Taxonomy" id="2728840"/>
    <lineage>
        <taxon>Bacteria</taxon>
        <taxon>Pseudomonadati</taxon>
        <taxon>Pseudomonadota</taxon>
        <taxon>Betaproteobacteria</taxon>
        <taxon>Rhodocyclales</taxon>
        <taxon>Zoogloeaceae</taxon>
        <taxon>Zoogloea</taxon>
    </lineage>
</organism>
<comment type="caution">
    <text evidence="6">The sequence shown here is derived from an EMBL/GenBank/DDBJ whole genome shotgun (WGS) entry which is preliminary data.</text>
</comment>